<dbReference type="PANTHER" id="PTHR10920">
    <property type="entry name" value="RIBOSOMAL RNA METHYLTRANSFERASE"/>
    <property type="match status" value="1"/>
</dbReference>
<evidence type="ECO:0000256" key="5">
    <source>
        <dbReference type="ARBA" id="ARBA00022691"/>
    </source>
</evidence>
<keyword evidence="4" id="KW-0808">Transferase</keyword>
<evidence type="ECO:0000256" key="4">
    <source>
        <dbReference type="ARBA" id="ARBA00022679"/>
    </source>
</evidence>
<dbReference type="EMBL" id="GDKF01002422">
    <property type="protein sequence ID" value="JAT76200.1"/>
    <property type="molecule type" value="Transcribed_RNA"/>
</dbReference>
<keyword evidence="2" id="KW-0698">rRNA processing</keyword>
<dbReference type="InterPro" id="IPR029063">
    <property type="entry name" value="SAM-dependent_MTases_sf"/>
</dbReference>
<evidence type="ECO:0000256" key="1">
    <source>
        <dbReference type="ARBA" id="ARBA00009258"/>
    </source>
</evidence>
<dbReference type="AlphaFoldDB" id="A0A1D2AAH8"/>
<dbReference type="InterPro" id="IPR050082">
    <property type="entry name" value="RNA_methyltr_RlmE"/>
</dbReference>
<name>A0A1D2AAH8_AUXPR</name>
<feature type="non-terminal residue" evidence="10">
    <location>
        <position position="1"/>
    </location>
</feature>
<evidence type="ECO:0000259" key="9">
    <source>
        <dbReference type="Pfam" id="PF01728"/>
    </source>
</evidence>
<gene>
    <name evidence="10" type="ORF">g.28796</name>
</gene>
<protein>
    <recommendedName>
        <fullName evidence="6">rRNA methyltransferase 2, mitochondrial</fullName>
    </recommendedName>
</protein>
<dbReference type="PANTHER" id="PTHR10920:SF18">
    <property type="entry name" value="RRNA METHYLTRANSFERASE 2, MITOCHONDRIAL"/>
    <property type="match status" value="1"/>
</dbReference>
<keyword evidence="3" id="KW-0489">Methyltransferase</keyword>
<dbReference type="HAMAP" id="MF_01547">
    <property type="entry name" value="RNA_methyltr_E"/>
    <property type="match status" value="1"/>
</dbReference>
<sequence>HLCAYTRMPPAHGTGNRGAGRMGSRVTRTGRVLEDVFFKKAKAAGYVARSAYKLLEIQEKHRIIPRGGQVLDLGCHPGAWLQVACQAIGPRSAGGAVLGIDLQETSKPGKWCDDRVVVVQGDARELTLDFWQEYAPTGMDVVLSDMCHFTHGNKMMDSYKSLELAQTAVDIAMSAGPGSNGILRPGGSLIMKLLQGPGTMEFAADMRPYFKKVAWQRPKATRSESKEVYLIGLKRHSPSDLSASA</sequence>
<feature type="region of interest" description="Disordered" evidence="8">
    <location>
        <begin position="1"/>
        <end position="24"/>
    </location>
</feature>
<dbReference type="PIRSF" id="PIRSF005461">
    <property type="entry name" value="23S_rRNA_mtase"/>
    <property type="match status" value="1"/>
</dbReference>
<evidence type="ECO:0000256" key="6">
    <source>
        <dbReference type="ARBA" id="ARBA00041184"/>
    </source>
</evidence>
<dbReference type="Gene3D" id="3.40.50.150">
    <property type="entry name" value="Vaccinia Virus protein VP39"/>
    <property type="match status" value="1"/>
</dbReference>
<proteinExistence type="inferred from homology"/>
<feature type="active site" description="Proton acceptor" evidence="7">
    <location>
        <position position="192"/>
    </location>
</feature>
<dbReference type="SUPFAM" id="SSF53335">
    <property type="entry name" value="S-adenosyl-L-methionine-dependent methyltransferases"/>
    <property type="match status" value="1"/>
</dbReference>
<dbReference type="GO" id="GO:0008650">
    <property type="term" value="F:rRNA (uridine-2'-O-)-methyltransferase activity"/>
    <property type="evidence" value="ECO:0007669"/>
    <property type="project" value="TreeGrafter"/>
</dbReference>
<comment type="similarity">
    <text evidence="1">Belongs to the class I-like SAM-binding methyltransferase superfamily. RNA methyltransferase RlmE family.</text>
</comment>
<evidence type="ECO:0000256" key="3">
    <source>
        <dbReference type="ARBA" id="ARBA00022603"/>
    </source>
</evidence>
<evidence type="ECO:0000256" key="7">
    <source>
        <dbReference type="PIRSR" id="PIRSR005461-1"/>
    </source>
</evidence>
<evidence type="ECO:0000256" key="2">
    <source>
        <dbReference type="ARBA" id="ARBA00022552"/>
    </source>
</evidence>
<accession>A0A1D2AAH8</accession>
<dbReference type="CDD" id="cd02440">
    <property type="entry name" value="AdoMet_MTases"/>
    <property type="match status" value="1"/>
</dbReference>
<evidence type="ECO:0000256" key="8">
    <source>
        <dbReference type="SAM" id="MobiDB-lite"/>
    </source>
</evidence>
<organism evidence="10">
    <name type="scientific">Auxenochlorella protothecoides</name>
    <name type="common">Green microalga</name>
    <name type="synonym">Chlorella protothecoides</name>
    <dbReference type="NCBI Taxonomy" id="3075"/>
    <lineage>
        <taxon>Eukaryota</taxon>
        <taxon>Viridiplantae</taxon>
        <taxon>Chlorophyta</taxon>
        <taxon>core chlorophytes</taxon>
        <taxon>Trebouxiophyceae</taxon>
        <taxon>Chlorellales</taxon>
        <taxon>Chlorellaceae</taxon>
        <taxon>Auxenochlorella</taxon>
    </lineage>
</organism>
<evidence type="ECO:0000313" key="10">
    <source>
        <dbReference type="EMBL" id="JAT76200.1"/>
    </source>
</evidence>
<feature type="domain" description="Ribosomal RNA methyltransferase FtsJ" evidence="9">
    <location>
        <begin position="46"/>
        <end position="235"/>
    </location>
</feature>
<reference evidence="10" key="1">
    <citation type="submission" date="2015-08" db="EMBL/GenBank/DDBJ databases">
        <authorList>
            <person name="Babu N.S."/>
            <person name="Beckwith C.J."/>
            <person name="Beseler K.G."/>
            <person name="Brison A."/>
            <person name="Carone J.V."/>
            <person name="Caskin T.P."/>
            <person name="Diamond M."/>
            <person name="Durham M.E."/>
            <person name="Foxe J.M."/>
            <person name="Go M."/>
            <person name="Henderson B.A."/>
            <person name="Jones I.B."/>
            <person name="McGettigan J.A."/>
            <person name="Micheletti S.J."/>
            <person name="Nasrallah M.E."/>
            <person name="Ortiz D."/>
            <person name="Piller C.R."/>
            <person name="Privatt S.R."/>
            <person name="Schneider S.L."/>
            <person name="Sharp S."/>
            <person name="Smith T.C."/>
            <person name="Stanton J.D."/>
            <person name="Ullery H.E."/>
            <person name="Wilson R.J."/>
            <person name="Serrano M.G."/>
            <person name="Buck G."/>
            <person name="Lee V."/>
            <person name="Wang Y."/>
            <person name="Carvalho R."/>
            <person name="Voegtly L."/>
            <person name="Shi R."/>
            <person name="Duckworth R."/>
            <person name="Johnson A."/>
            <person name="Loviza R."/>
            <person name="Walstead R."/>
            <person name="Shah Z."/>
            <person name="Kiflezghi M."/>
            <person name="Wade K."/>
            <person name="Ball S.L."/>
            <person name="Bradley K.W."/>
            <person name="Asai D.J."/>
            <person name="Bowman C.A."/>
            <person name="Russell D.A."/>
            <person name="Pope W.H."/>
            <person name="Jacobs-Sera D."/>
            <person name="Hendrix R.W."/>
            <person name="Hatfull G.F."/>
        </authorList>
    </citation>
    <scope>NUCLEOTIDE SEQUENCE</scope>
</reference>
<dbReference type="Pfam" id="PF01728">
    <property type="entry name" value="FtsJ"/>
    <property type="match status" value="1"/>
</dbReference>
<keyword evidence="5 7" id="KW-0949">S-adenosyl-L-methionine</keyword>
<dbReference type="InterPro" id="IPR002877">
    <property type="entry name" value="RNA_MeTrfase_FtsJ_dom"/>
</dbReference>
<dbReference type="InterPro" id="IPR015507">
    <property type="entry name" value="rRNA-MeTfrase_E"/>
</dbReference>